<feature type="region of interest" description="Disordered" evidence="1">
    <location>
        <begin position="1"/>
        <end position="20"/>
    </location>
</feature>
<protein>
    <submittedName>
        <fullName evidence="2">Uncharacterized protein</fullName>
    </submittedName>
</protein>
<dbReference type="EMBL" id="OZ020105">
    <property type="protein sequence ID" value="CAK9257546.1"/>
    <property type="molecule type" value="Genomic_DNA"/>
</dbReference>
<name>A0ABP0VUQ6_9BRYO</name>
<evidence type="ECO:0000313" key="3">
    <source>
        <dbReference type="Proteomes" id="UP001497444"/>
    </source>
</evidence>
<organism evidence="2 3">
    <name type="scientific">Sphagnum jensenii</name>
    <dbReference type="NCBI Taxonomy" id="128206"/>
    <lineage>
        <taxon>Eukaryota</taxon>
        <taxon>Viridiplantae</taxon>
        <taxon>Streptophyta</taxon>
        <taxon>Embryophyta</taxon>
        <taxon>Bryophyta</taxon>
        <taxon>Sphagnophytina</taxon>
        <taxon>Sphagnopsida</taxon>
        <taxon>Sphagnales</taxon>
        <taxon>Sphagnaceae</taxon>
        <taxon>Sphagnum</taxon>
    </lineage>
</organism>
<dbReference type="Proteomes" id="UP001497444">
    <property type="component" value="Chromosome 10"/>
</dbReference>
<evidence type="ECO:0000313" key="2">
    <source>
        <dbReference type="EMBL" id="CAK9257546.1"/>
    </source>
</evidence>
<keyword evidence="3" id="KW-1185">Reference proteome</keyword>
<sequence>MRSELNSSTSTDIDEGQADIQLPPVWKMQKIFTSSGAPRANNGNRKNLTCIQQERRHKLGSSTVELLTDMHSIKAQSNNFMLLDP</sequence>
<evidence type="ECO:0000256" key="1">
    <source>
        <dbReference type="SAM" id="MobiDB-lite"/>
    </source>
</evidence>
<accession>A0ABP0VUQ6</accession>
<feature type="compositionally biased region" description="Polar residues" evidence="1">
    <location>
        <begin position="1"/>
        <end position="11"/>
    </location>
</feature>
<gene>
    <name evidence="2" type="ORF">CSSPJE1EN1_LOCUS3024</name>
</gene>
<proteinExistence type="predicted"/>
<reference evidence="2" key="1">
    <citation type="submission" date="2024-02" db="EMBL/GenBank/DDBJ databases">
        <authorList>
            <consortium name="ELIXIR-Norway"/>
            <consortium name="Elixir Norway"/>
        </authorList>
    </citation>
    <scope>NUCLEOTIDE SEQUENCE</scope>
</reference>